<gene>
    <name evidence="5" type="ORF">Tco_0978350</name>
</gene>
<dbReference type="PROSITE" id="PS50994">
    <property type="entry name" value="INTEGRASE"/>
    <property type="match status" value="1"/>
</dbReference>
<dbReference type="InterPro" id="IPR039537">
    <property type="entry name" value="Retrotran_Ty1/copia-like"/>
</dbReference>
<dbReference type="PANTHER" id="PTHR42648:SF18">
    <property type="entry name" value="RETROTRANSPOSON, UNCLASSIFIED-LIKE PROTEIN"/>
    <property type="match status" value="1"/>
</dbReference>
<dbReference type="Pfam" id="PF00665">
    <property type="entry name" value="rve"/>
    <property type="match status" value="1"/>
</dbReference>
<evidence type="ECO:0000256" key="3">
    <source>
        <dbReference type="SAM" id="SignalP"/>
    </source>
</evidence>
<dbReference type="Pfam" id="PF13976">
    <property type="entry name" value="gag_pre-integrs"/>
    <property type="match status" value="1"/>
</dbReference>
<dbReference type="PANTHER" id="PTHR42648">
    <property type="entry name" value="TRANSPOSASE, PUTATIVE-RELATED"/>
    <property type="match status" value="1"/>
</dbReference>
<reference evidence="5" key="2">
    <citation type="submission" date="2022-01" db="EMBL/GenBank/DDBJ databases">
        <authorList>
            <person name="Yamashiro T."/>
            <person name="Shiraishi A."/>
            <person name="Satake H."/>
            <person name="Nakayama K."/>
        </authorList>
    </citation>
    <scope>NUCLEOTIDE SEQUENCE</scope>
</reference>
<name>A0ABQ5EN55_9ASTR</name>
<feature type="chain" id="PRO_5047323257" evidence="3">
    <location>
        <begin position="19"/>
        <end position="773"/>
    </location>
</feature>
<feature type="region of interest" description="Disordered" evidence="2">
    <location>
        <begin position="750"/>
        <end position="773"/>
    </location>
</feature>
<dbReference type="Pfam" id="PF25597">
    <property type="entry name" value="SH3_retrovirus"/>
    <property type="match status" value="1"/>
</dbReference>
<dbReference type="Gene3D" id="3.30.420.10">
    <property type="entry name" value="Ribonuclease H-like superfamily/Ribonuclease H"/>
    <property type="match status" value="1"/>
</dbReference>
<dbReference type="InterPro" id="IPR036397">
    <property type="entry name" value="RNaseH_sf"/>
</dbReference>
<organism evidence="5 6">
    <name type="scientific">Tanacetum coccineum</name>
    <dbReference type="NCBI Taxonomy" id="301880"/>
    <lineage>
        <taxon>Eukaryota</taxon>
        <taxon>Viridiplantae</taxon>
        <taxon>Streptophyta</taxon>
        <taxon>Embryophyta</taxon>
        <taxon>Tracheophyta</taxon>
        <taxon>Spermatophyta</taxon>
        <taxon>Magnoliopsida</taxon>
        <taxon>eudicotyledons</taxon>
        <taxon>Gunneridae</taxon>
        <taxon>Pentapetalae</taxon>
        <taxon>asterids</taxon>
        <taxon>campanulids</taxon>
        <taxon>Asterales</taxon>
        <taxon>Asteraceae</taxon>
        <taxon>Asteroideae</taxon>
        <taxon>Anthemideae</taxon>
        <taxon>Anthemidinae</taxon>
        <taxon>Tanacetum</taxon>
    </lineage>
</organism>
<evidence type="ECO:0000256" key="2">
    <source>
        <dbReference type="SAM" id="MobiDB-lite"/>
    </source>
</evidence>
<feature type="domain" description="Integrase catalytic" evidence="4">
    <location>
        <begin position="508"/>
        <end position="616"/>
    </location>
</feature>
<protein>
    <submittedName>
        <fullName evidence="5">Retrovirus-related pol polyprotein from transposon TNT 1-94</fullName>
    </submittedName>
</protein>
<evidence type="ECO:0000313" key="5">
    <source>
        <dbReference type="EMBL" id="GJT52193.1"/>
    </source>
</evidence>
<reference evidence="5" key="1">
    <citation type="journal article" date="2022" name="Int. J. Mol. Sci.">
        <title>Draft Genome of Tanacetum Coccineum: Genomic Comparison of Closely Related Tanacetum-Family Plants.</title>
        <authorList>
            <person name="Yamashiro T."/>
            <person name="Shiraishi A."/>
            <person name="Nakayama K."/>
            <person name="Satake H."/>
        </authorList>
    </citation>
    <scope>NUCLEOTIDE SEQUENCE</scope>
</reference>
<dbReference type="InterPro" id="IPR001584">
    <property type="entry name" value="Integrase_cat-core"/>
</dbReference>
<dbReference type="Proteomes" id="UP001151760">
    <property type="component" value="Unassembled WGS sequence"/>
</dbReference>
<dbReference type="InterPro" id="IPR025724">
    <property type="entry name" value="GAG-pre-integrase_dom"/>
</dbReference>
<keyword evidence="1" id="KW-0175">Coiled coil</keyword>
<accession>A0ABQ5EN55</accession>
<evidence type="ECO:0000313" key="6">
    <source>
        <dbReference type="Proteomes" id="UP001151760"/>
    </source>
</evidence>
<keyword evidence="3" id="KW-0732">Signal</keyword>
<feature type="signal peptide" evidence="3">
    <location>
        <begin position="1"/>
        <end position="18"/>
    </location>
</feature>
<feature type="compositionally biased region" description="Polar residues" evidence="2">
    <location>
        <begin position="751"/>
        <end position="773"/>
    </location>
</feature>
<dbReference type="InterPro" id="IPR057670">
    <property type="entry name" value="SH3_retrovirus"/>
</dbReference>
<comment type="caution">
    <text evidence="5">The sequence shown here is derived from an EMBL/GenBank/DDBJ whole genome shotgun (WGS) entry which is preliminary data.</text>
</comment>
<evidence type="ECO:0000256" key="1">
    <source>
        <dbReference type="SAM" id="Coils"/>
    </source>
</evidence>
<proteinExistence type="predicted"/>
<dbReference type="EMBL" id="BQNB010016473">
    <property type="protein sequence ID" value="GJT52193.1"/>
    <property type="molecule type" value="Genomic_DNA"/>
</dbReference>
<dbReference type="InterPro" id="IPR012337">
    <property type="entry name" value="RNaseH-like_sf"/>
</dbReference>
<evidence type="ECO:0000259" key="4">
    <source>
        <dbReference type="PROSITE" id="PS50994"/>
    </source>
</evidence>
<dbReference type="SUPFAM" id="SSF53098">
    <property type="entry name" value="Ribonuclease H-like"/>
    <property type="match status" value="1"/>
</dbReference>
<keyword evidence="6" id="KW-1185">Reference proteome</keyword>
<sequence>MAMMKMSSLALGLATCSTIEPYLGGASVLTHSWKFFRLCFDKVRLTNGFLLGARNEFESMFGVFGVFTRVLCMVLGYTHNVSIVKRAMYVYAVPFGYSHAYVSFHTSPENVIVAGADNHLPMLDKTQYSSWASPAFQTDDLDAFDSDCDEAPSASAVLMAKLFLYDSKTLSKETLELAEESRLKMHAKQNDPIVKEKKVNIAPIDYVALNKLSKHFVPQKQLYAEQAFWLPISKPVSKIPPVQPELVLKEVPRKLPTINLVHTAMKTLAAIADYQKMEHSYMDAYNECLELKIEISKKNDMVDKAVYNELSKRCVRLENQCISLEIKVQQYKESFQNNQPRNKQDAPEFPAFFEINELKAQLKAKDNSISKFKDYIATLKGKSVSEVEQARELRPLDSNLDSACNFATQIQELLVYVSATCPSSNKQSEKLIAVIQIVLWNDHVAKIKSYGDYQIGNVTISQHRRLSHLNFGTINDLDKQGLVKWLPKLKYQKDHLCFACSLGKSKKHTHKPKSDDSIQEKLYLLYMDLCGPMRIKSINGKKYILVIIDDYSWFTWVKFLRSKDETTEIVIKLLKKIQVRLNATVCNIRTDNGTEFVNQTLQAYYEDVGISHQTSVRVLYNRTTFEDLGKLKPKANIGIFVGYKPAKKAYRIYNWQTRLIMETIHVEFDELTKMASEQFSSGPVLQLMTSRTISSGLMQNPSSPTPYVLPTKNDCDILFQPMFDDYFNPSQSVVSPLPVAAALSPVDPIGSPSSTSIDQATPSTSTSLTIQET</sequence>
<feature type="coiled-coil region" evidence="1">
    <location>
        <begin position="307"/>
        <end position="334"/>
    </location>
</feature>